<keyword evidence="4" id="KW-0949">S-adenosyl-L-methionine</keyword>
<evidence type="ECO:0000256" key="4">
    <source>
        <dbReference type="ARBA" id="ARBA00022691"/>
    </source>
</evidence>
<sequence length="434" mass="49912">MTRYAQAKVLQLLKNLERGRLNILIDLEFDNKPHLLSFGEEGHNLEYEAIITVKRSTFWTRVFWHMDRGFAEAFMLGEADCDDLVKLFIIIIRNREELKSTPLAMKLLQYAFQPLKEALLRKTNTVPTALENVVAHYDISNDHFASFLSPDMSYSCPIWTPTHLIDHEESLEVAQLRKIDNIIKLTQIQPNDHCLDIGGGWGSLAIEAVKRTGCRFTVTTLSVKQKEWGEARILREGLKDKINYVLCDYRRTPSPPGGYDKVISIEMLEHVGRKYMKDFFASIHHLVKPVGGRVFIQAITITEEQHNQISNKGNFVGRYIFPGTYLASTYMLLDSLHKGSRGKLEVETVQSIGPNYAKALRLWREKFLSSWADGNPLNRNIGTHLNQAELFAFKQKWIYWFSYMEALFREDICGTHVIVSTRNPNTNLFEGVPL</sequence>
<proteinExistence type="inferred from homology"/>
<organism evidence="6 7">
    <name type="scientific">Glonium stellatum</name>
    <dbReference type="NCBI Taxonomy" id="574774"/>
    <lineage>
        <taxon>Eukaryota</taxon>
        <taxon>Fungi</taxon>
        <taxon>Dikarya</taxon>
        <taxon>Ascomycota</taxon>
        <taxon>Pezizomycotina</taxon>
        <taxon>Dothideomycetes</taxon>
        <taxon>Pleosporomycetidae</taxon>
        <taxon>Gloniales</taxon>
        <taxon>Gloniaceae</taxon>
        <taxon>Glonium</taxon>
    </lineage>
</organism>
<gene>
    <name evidence="6" type="ORF">AOQ84DRAFT_220557</name>
</gene>
<dbReference type="InterPro" id="IPR050723">
    <property type="entry name" value="CFA/CMAS"/>
</dbReference>
<keyword evidence="5" id="KW-0443">Lipid metabolism</keyword>
<dbReference type="EMBL" id="KV748550">
    <property type="protein sequence ID" value="OCL14657.1"/>
    <property type="molecule type" value="Genomic_DNA"/>
</dbReference>
<dbReference type="Proteomes" id="UP000250140">
    <property type="component" value="Unassembled WGS sequence"/>
</dbReference>
<dbReference type="GO" id="GO:0008610">
    <property type="term" value="P:lipid biosynthetic process"/>
    <property type="evidence" value="ECO:0007669"/>
    <property type="project" value="InterPro"/>
</dbReference>
<dbReference type="PANTHER" id="PTHR43667:SF2">
    <property type="entry name" value="FATTY ACID C-METHYL TRANSFERASE"/>
    <property type="match status" value="1"/>
</dbReference>
<evidence type="ECO:0000313" key="6">
    <source>
        <dbReference type="EMBL" id="OCL14657.1"/>
    </source>
</evidence>
<dbReference type="CDD" id="cd02440">
    <property type="entry name" value="AdoMet_MTases"/>
    <property type="match status" value="1"/>
</dbReference>
<dbReference type="GO" id="GO:0008168">
    <property type="term" value="F:methyltransferase activity"/>
    <property type="evidence" value="ECO:0007669"/>
    <property type="project" value="UniProtKB-KW"/>
</dbReference>
<protein>
    <submittedName>
        <fullName evidence="6">Cyclopropane-fatty-acyl-phospholipid synthase</fullName>
    </submittedName>
</protein>
<keyword evidence="3" id="KW-0808">Transferase</keyword>
<dbReference type="Pfam" id="PF02353">
    <property type="entry name" value="CMAS"/>
    <property type="match status" value="1"/>
</dbReference>
<evidence type="ECO:0000313" key="7">
    <source>
        <dbReference type="Proteomes" id="UP000250140"/>
    </source>
</evidence>
<dbReference type="AlphaFoldDB" id="A0A8E2JZA5"/>
<reference evidence="6 7" key="1">
    <citation type="journal article" date="2016" name="Nat. Commun.">
        <title>Ectomycorrhizal ecology is imprinted in the genome of the dominant symbiotic fungus Cenococcum geophilum.</title>
        <authorList>
            <consortium name="DOE Joint Genome Institute"/>
            <person name="Peter M."/>
            <person name="Kohler A."/>
            <person name="Ohm R.A."/>
            <person name="Kuo A."/>
            <person name="Krutzmann J."/>
            <person name="Morin E."/>
            <person name="Arend M."/>
            <person name="Barry K.W."/>
            <person name="Binder M."/>
            <person name="Choi C."/>
            <person name="Clum A."/>
            <person name="Copeland A."/>
            <person name="Grisel N."/>
            <person name="Haridas S."/>
            <person name="Kipfer T."/>
            <person name="LaButti K."/>
            <person name="Lindquist E."/>
            <person name="Lipzen A."/>
            <person name="Maire R."/>
            <person name="Meier B."/>
            <person name="Mihaltcheva S."/>
            <person name="Molinier V."/>
            <person name="Murat C."/>
            <person name="Poggeler S."/>
            <person name="Quandt C.A."/>
            <person name="Sperisen C."/>
            <person name="Tritt A."/>
            <person name="Tisserant E."/>
            <person name="Crous P.W."/>
            <person name="Henrissat B."/>
            <person name="Nehls U."/>
            <person name="Egli S."/>
            <person name="Spatafora J.W."/>
            <person name="Grigoriev I.V."/>
            <person name="Martin F.M."/>
        </authorList>
    </citation>
    <scope>NUCLEOTIDE SEQUENCE [LARGE SCALE GENOMIC DNA]</scope>
    <source>
        <strain evidence="6 7">CBS 207.34</strain>
    </source>
</reference>
<evidence type="ECO:0000256" key="2">
    <source>
        <dbReference type="ARBA" id="ARBA00022603"/>
    </source>
</evidence>
<name>A0A8E2JZA5_9PEZI</name>
<evidence type="ECO:0000256" key="1">
    <source>
        <dbReference type="ARBA" id="ARBA00010815"/>
    </source>
</evidence>
<accession>A0A8E2JZA5</accession>
<dbReference type="SUPFAM" id="SSF53335">
    <property type="entry name" value="S-adenosyl-L-methionine-dependent methyltransferases"/>
    <property type="match status" value="1"/>
</dbReference>
<dbReference type="InterPro" id="IPR029063">
    <property type="entry name" value="SAM-dependent_MTases_sf"/>
</dbReference>
<evidence type="ECO:0000256" key="3">
    <source>
        <dbReference type="ARBA" id="ARBA00022679"/>
    </source>
</evidence>
<dbReference type="OrthoDB" id="8300214at2759"/>
<dbReference type="InterPro" id="IPR003333">
    <property type="entry name" value="CMAS"/>
</dbReference>
<dbReference type="GO" id="GO:0032259">
    <property type="term" value="P:methylation"/>
    <property type="evidence" value="ECO:0007669"/>
    <property type="project" value="UniProtKB-KW"/>
</dbReference>
<comment type="similarity">
    <text evidence="1">Belongs to the CFA/CMAS family.</text>
</comment>
<dbReference type="PANTHER" id="PTHR43667">
    <property type="entry name" value="CYCLOPROPANE-FATTY-ACYL-PHOSPHOLIPID SYNTHASE"/>
    <property type="match status" value="1"/>
</dbReference>
<keyword evidence="7" id="KW-1185">Reference proteome</keyword>
<dbReference type="Gene3D" id="3.40.50.150">
    <property type="entry name" value="Vaccinia Virus protein VP39"/>
    <property type="match status" value="1"/>
</dbReference>
<dbReference type="PIRSF" id="PIRSF003085">
    <property type="entry name" value="CMAS"/>
    <property type="match status" value="1"/>
</dbReference>
<keyword evidence="2" id="KW-0489">Methyltransferase</keyword>
<evidence type="ECO:0000256" key="5">
    <source>
        <dbReference type="ARBA" id="ARBA00023098"/>
    </source>
</evidence>